<dbReference type="PANTHER" id="PTHR33385:SF4">
    <property type="entry name" value="PROTEIN XRI1"/>
    <property type="match status" value="1"/>
</dbReference>
<evidence type="ECO:0008006" key="4">
    <source>
        <dbReference type="Google" id="ProtNLM"/>
    </source>
</evidence>
<feature type="region of interest" description="Disordered" evidence="1">
    <location>
        <begin position="266"/>
        <end position="301"/>
    </location>
</feature>
<protein>
    <recommendedName>
        <fullName evidence="4">Protein XRI1</fullName>
    </recommendedName>
</protein>
<dbReference type="PANTHER" id="PTHR33385">
    <property type="entry name" value="PROTEIN XRI1"/>
    <property type="match status" value="1"/>
</dbReference>
<evidence type="ECO:0000256" key="1">
    <source>
        <dbReference type="SAM" id="MobiDB-lite"/>
    </source>
</evidence>
<dbReference type="EMBL" id="OZ019910">
    <property type="protein sequence ID" value="CAK9210833.1"/>
    <property type="molecule type" value="Genomic_DNA"/>
</dbReference>
<name>A0ABP0U1S3_9BRYO</name>
<evidence type="ECO:0000313" key="3">
    <source>
        <dbReference type="Proteomes" id="UP001497512"/>
    </source>
</evidence>
<accession>A0ABP0U1S3</accession>
<dbReference type="Proteomes" id="UP001497512">
    <property type="component" value="Chromosome 18"/>
</dbReference>
<evidence type="ECO:0000313" key="2">
    <source>
        <dbReference type="EMBL" id="CAK9210833.1"/>
    </source>
</evidence>
<reference evidence="2" key="1">
    <citation type="submission" date="2024-02" db="EMBL/GenBank/DDBJ databases">
        <authorList>
            <consortium name="ELIXIR-Norway"/>
            <consortium name="Elixir Norway"/>
        </authorList>
    </citation>
    <scope>NUCLEOTIDE SEQUENCE</scope>
</reference>
<dbReference type="InterPro" id="IPR039933">
    <property type="entry name" value="XRI1"/>
</dbReference>
<keyword evidence="3" id="KW-1185">Reference proteome</keyword>
<proteinExistence type="predicted"/>
<organism evidence="2 3">
    <name type="scientific">Sphagnum troendelagicum</name>
    <dbReference type="NCBI Taxonomy" id="128251"/>
    <lineage>
        <taxon>Eukaryota</taxon>
        <taxon>Viridiplantae</taxon>
        <taxon>Streptophyta</taxon>
        <taxon>Embryophyta</taxon>
        <taxon>Bryophyta</taxon>
        <taxon>Sphagnophytina</taxon>
        <taxon>Sphagnopsida</taxon>
        <taxon>Sphagnales</taxon>
        <taxon>Sphagnaceae</taxon>
        <taxon>Sphagnum</taxon>
    </lineage>
</organism>
<gene>
    <name evidence="2" type="ORF">CSSPTR1EN2_LOCUS10357</name>
</gene>
<sequence>MAVTGDKIEPWYWQDDCFKLDPESPLVISRSFWEDLTQTCEAESQSLFASTHPIDEIQEEAPAFFYLNSQEWGEDVHSDYTVQYDERCKRRRMLHFTPGGKDDCLGALSAPFEPGNNPDFENCICSVIHGCEEFLIPSPLSPNIPWHTRSDEISSSLSKSADQLPEKWMMKFKGTDVNSSAIEKKVAVPALPVIDVSEQCLEPSWQSCEAEVLQGPVTPVSKPLNAGRRSSPLSRFKAKVSTPIAYPFALVKPSGAQGDVTLNDINQRILSPPPKPLPQQQPSAVSEDKSPQPLISGSGLSGKSIVACTKIHTEGNGTITIMRTRG</sequence>